<evidence type="ECO:0000256" key="1">
    <source>
        <dbReference type="ARBA" id="ARBA00006525"/>
    </source>
</evidence>
<sequence length="397" mass="44544">MKDRHIRRQAKLLTLLSHPRVGARGIRDHWRKYGQEVSVELLWEEACHLPVQLSIAGGGFDLRQIYREAEEEIRDCVKMGIKMVSLFDAFYPVSLREIYDPPPVLFYKGDLLERMCGNRPQDCKGAPLERTATTRLARTARAITTVGARNSTTYGRKVAETLARQLSAVSICVVSGLAEGIDSWAHRGAKDQKGGTIAVLGNGMDIYYPRRNRSLQEELCHKGTVLSEYRLRTLPLRHNFPARNRIISGLANGVVVVEASESSGALITADFALEEGKSVFAIPGNIYHRNTRGTHALLKDGARLVERVEDILEELYPDLLSQKGRTISNGLFSEMEILASLSEEERLLYLQLDQEPQHIDDLSRMVDMEVNKALGILLQLEIKGLIIQEPAMNFVRA</sequence>
<dbReference type="SUPFAM" id="SSF102405">
    <property type="entry name" value="MCP/YpsA-like"/>
    <property type="match status" value="1"/>
</dbReference>
<dbReference type="PANTHER" id="PTHR43022:SF1">
    <property type="entry name" value="PROTEIN SMF"/>
    <property type="match status" value="1"/>
</dbReference>
<dbReference type="InterPro" id="IPR041614">
    <property type="entry name" value="DprA_WH"/>
</dbReference>
<feature type="domain" description="DprA winged helix" evidence="3">
    <location>
        <begin position="339"/>
        <end position="390"/>
    </location>
</feature>
<evidence type="ECO:0000313" key="4">
    <source>
        <dbReference type="EMBL" id="GFP38816.1"/>
    </source>
</evidence>
<dbReference type="PANTHER" id="PTHR43022">
    <property type="entry name" value="PROTEIN SMF"/>
    <property type="match status" value="1"/>
</dbReference>
<protein>
    <submittedName>
        <fullName evidence="4">DNA processing protein</fullName>
    </submittedName>
</protein>
<name>A0A6V8Q641_9ACTN</name>
<dbReference type="EMBL" id="BLSD01000017">
    <property type="protein sequence ID" value="GFP38816.1"/>
    <property type="molecule type" value="Genomic_DNA"/>
</dbReference>
<comment type="similarity">
    <text evidence="1">Belongs to the DprA/Smf family.</text>
</comment>
<dbReference type="InterPro" id="IPR003488">
    <property type="entry name" value="DprA"/>
</dbReference>
<gene>
    <name evidence="4" type="ORF">HKBW3S47_00517</name>
</gene>
<feature type="domain" description="Smf/DprA SLOG" evidence="2">
    <location>
        <begin position="139"/>
        <end position="315"/>
    </location>
</feature>
<dbReference type="GO" id="GO:0009294">
    <property type="term" value="P:DNA-mediated transformation"/>
    <property type="evidence" value="ECO:0007669"/>
    <property type="project" value="InterPro"/>
</dbReference>
<dbReference type="Proteomes" id="UP000569018">
    <property type="component" value="Unassembled WGS sequence"/>
</dbReference>
<proteinExistence type="inferred from homology"/>
<comment type="caution">
    <text evidence="4">The sequence shown here is derived from an EMBL/GenBank/DDBJ whole genome shotgun (WGS) entry which is preliminary data.</text>
</comment>
<dbReference type="AlphaFoldDB" id="A0A6V8Q641"/>
<dbReference type="Gene3D" id="3.40.50.450">
    <property type="match status" value="1"/>
</dbReference>
<dbReference type="InterPro" id="IPR057666">
    <property type="entry name" value="DrpA_SLOG"/>
</dbReference>
<evidence type="ECO:0000259" key="3">
    <source>
        <dbReference type="Pfam" id="PF17782"/>
    </source>
</evidence>
<accession>A0A6V8Q641</accession>
<dbReference type="NCBIfam" id="TIGR00732">
    <property type="entry name" value="dprA"/>
    <property type="match status" value="1"/>
</dbReference>
<dbReference type="Pfam" id="PF02481">
    <property type="entry name" value="DNA_processg_A"/>
    <property type="match status" value="1"/>
</dbReference>
<organism evidence="4">
    <name type="scientific">Candidatus Hakubella thermalkaliphila</name>
    <dbReference type="NCBI Taxonomy" id="2754717"/>
    <lineage>
        <taxon>Bacteria</taxon>
        <taxon>Bacillati</taxon>
        <taxon>Actinomycetota</taxon>
        <taxon>Actinomycetota incertae sedis</taxon>
        <taxon>Candidatus Hakubellales</taxon>
        <taxon>Candidatus Hakubellaceae</taxon>
        <taxon>Candidatus Hakubella</taxon>
    </lineage>
</organism>
<dbReference type="Pfam" id="PF17782">
    <property type="entry name" value="WHD_DprA"/>
    <property type="match status" value="1"/>
</dbReference>
<dbReference type="InterPro" id="IPR036388">
    <property type="entry name" value="WH-like_DNA-bd_sf"/>
</dbReference>
<dbReference type="RefSeq" id="WP_176235417.1">
    <property type="nucleotide sequence ID" value="NZ_BLSD01000017.1"/>
</dbReference>
<dbReference type="Gene3D" id="1.10.10.10">
    <property type="entry name" value="Winged helix-like DNA-binding domain superfamily/Winged helix DNA-binding domain"/>
    <property type="match status" value="1"/>
</dbReference>
<evidence type="ECO:0000259" key="2">
    <source>
        <dbReference type="Pfam" id="PF02481"/>
    </source>
</evidence>
<reference evidence="4" key="1">
    <citation type="journal article" date="2020" name="Front. Microbiol.">
        <title>Single-cell genomics of novel Actinobacteria with the Wood-Ljungdahl pathway discovered in a serpentinizing system.</title>
        <authorList>
            <person name="Merino N."/>
            <person name="Kawai M."/>
            <person name="Boyd E.S."/>
            <person name="Colman D.R."/>
            <person name="McGlynn S.E."/>
            <person name="Nealson K.H."/>
            <person name="Kurokawa K."/>
            <person name="Hongoh Y."/>
        </authorList>
    </citation>
    <scope>NUCLEOTIDE SEQUENCE [LARGE SCALE GENOMIC DNA]</scope>
    <source>
        <strain evidence="4">S47</strain>
    </source>
</reference>